<dbReference type="Gene3D" id="3.30.497.10">
    <property type="entry name" value="Antithrombin, subunit I, domain 2"/>
    <property type="match status" value="1"/>
</dbReference>
<protein>
    <submittedName>
        <fullName evidence="4">Serpin family protein</fullName>
    </submittedName>
</protein>
<keyword evidence="5" id="KW-1185">Reference proteome</keyword>
<dbReference type="PANTHER" id="PTHR11461">
    <property type="entry name" value="SERINE PROTEASE INHIBITOR, SERPIN"/>
    <property type="match status" value="1"/>
</dbReference>
<comment type="similarity">
    <text evidence="1">Belongs to the serpin family.</text>
</comment>
<dbReference type="InterPro" id="IPR023796">
    <property type="entry name" value="Serpin_dom"/>
</dbReference>
<dbReference type="InterPro" id="IPR000215">
    <property type="entry name" value="Serpin_fam"/>
</dbReference>
<dbReference type="PROSITE" id="PS00284">
    <property type="entry name" value="SERPIN"/>
    <property type="match status" value="1"/>
</dbReference>
<dbReference type="PANTHER" id="PTHR11461:SF211">
    <property type="entry name" value="GH10112P-RELATED"/>
    <property type="match status" value="1"/>
</dbReference>
<dbReference type="InterPro" id="IPR042185">
    <property type="entry name" value="Serpin_sf_2"/>
</dbReference>
<evidence type="ECO:0000256" key="1">
    <source>
        <dbReference type="RuleBase" id="RU000411"/>
    </source>
</evidence>
<proteinExistence type="inferred from homology"/>
<evidence type="ECO:0000259" key="3">
    <source>
        <dbReference type="SMART" id="SM00093"/>
    </source>
</evidence>
<dbReference type="SMART" id="SM00093">
    <property type="entry name" value="SERPIN"/>
    <property type="match status" value="1"/>
</dbReference>
<dbReference type="Proteomes" id="UP001595937">
    <property type="component" value="Unassembled WGS sequence"/>
</dbReference>
<dbReference type="InterPro" id="IPR023795">
    <property type="entry name" value="Serpin_CS"/>
</dbReference>
<dbReference type="SUPFAM" id="SSF56574">
    <property type="entry name" value="Serpins"/>
    <property type="match status" value="1"/>
</dbReference>
<dbReference type="GeneID" id="303297834"/>
<evidence type="ECO:0000313" key="5">
    <source>
        <dbReference type="Proteomes" id="UP001595937"/>
    </source>
</evidence>
<dbReference type="EMBL" id="JBHSLN010000086">
    <property type="protein sequence ID" value="MFC5299114.1"/>
    <property type="molecule type" value="Genomic_DNA"/>
</dbReference>
<feature type="domain" description="Serpin" evidence="3">
    <location>
        <begin position="74"/>
        <end position="445"/>
    </location>
</feature>
<dbReference type="InterPro" id="IPR042178">
    <property type="entry name" value="Serpin_sf_1"/>
</dbReference>
<reference evidence="5" key="1">
    <citation type="journal article" date="2019" name="Int. J. Syst. Evol. Microbiol.">
        <title>The Global Catalogue of Microorganisms (GCM) 10K type strain sequencing project: providing services to taxonomists for standard genome sequencing and annotation.</title>
        <authorList>
            <consortium name="The Broad Institute Genomics Platform"/>
            <consortium name="The Broad Institute Genome Sequencing Center for Infectious Disease"/>
            <person name="Wu L."/>
            <person name="Ma J."/>
        </authorList>
    </citation>
    <scope>NUCLEOTIDE SEQUENCE [LARGE SCALE GENOMIC DNA]</scope>
    <source>
        <strain evidence="5">CGMCC 1.16455</strain>
    </source>
</reference>
<name>A0ABW0FLU5_9MICO</name>
<feature type="region of interest" description="Disordered" evidence="2">
    <location>
        <begin position="39"/>
        <end position="66"/>
    </location>
</feature>
<dbReference type="Pfam" id="PF00079">
    <property type="entry name" value="Serpin"/>
    <property type="match status" value="1"/>
</dbReference>
<dbReference type="RefSeq" id="WP_193116609.1">
    <property type="nucleotide sequence ID" value="NZ_BAAAIR010000042.1"/>
</dbReference>
<gene>
    <name evidence="4" type="ORF">ACFPK8_16490</name>
</gene>
<evidence type="ECO:0000313" key="4">
    <source>
        <dbReference type="EMBL" id="MFC5299114.1"/>
    </source>
</evidence>
<evidence type="ECO:0000256" key="2">
    <source>
        <dbReference type="SAM" id="MobiDB-lite"/>
    </source>
</evidence>
<accession>A0ABW0FLU5</accession>
<dbReference type="Gene3D" id="2.30.39.10">
    <property type="entry name" value="Alpha-1-antitrypsin, domain 1"/>
    <property type="match status" value="1"/>
</dbReference>
<comment type="caution">
    <text evidence="4">The sequence shown here is derived from an EMBL/GenBank/DDBJ whole genome shotgun (WGS) entry which is preliminary data.</text>
</comment>
<organism evidence="4 5">
    <name type="scientific">Brachybacterium tyrofermentans</name>
    <dbReference type="NCBI Taxonomy" id="47848"/>
    <lineage>
        <taxon>Bacteria</taxon>
        <taxon>Bacillati</taxon>
        <taxon>Actinomycetota</taxon>
        <taxon>Actinomycetes</taxon>
        <taxon>Micrococcales</taxon>
        <taxon>Dermabacteraceae</taxon>
        <taxon>Brachybacterium</taxon>
    </lineage>
</organism>
<dbReference type="InterPro" id="IPR036186">
    <property type="entry name" value="Serpin_sf"/>
</dbReference>
<sequence length="449" mass="45974">MTSLTSCPVPRPGIPRRAVLAAGTALPLATIGLAACSEGAGPGEAGEPDLAAEVPRADPGPAEGAGTLTVPFSARLLGAVDRSAVNTVCSPLSAQVALTMAGLGAAGDTRAQMEEVLGRSIDELAATANTLSSVLAAIGDEEREKADDEEPEPAVAALVNGTWLQEDLAVEQEFLEGLATHFGSGVYQVDFTDERKREQGRGRVNDWVADATNDLIEDLIPEGALDASTRLVLVNALHLKAAWPQPLSSAGGTFTTGAGEEVSAEMLSGPTSSWYEDDLCRATALDTAGNALALALVQPAADLASVLDTWVDAAVDPGAGLAALLDGLERGEATTELTFPGFDIDGDASLMEILQGLGMTDAFTAAADFSGITTQEELAISAVLQKAVITVDEGGMEAAAATAVGAGAVSAPADVHELVLDSPFLFVAYERTTRAPLVLGWIGDPTQTR</sequence>